<evidence type="ECO:0000313" key="1">
    <source>
        <dbReference type="EMBL" id="WWA29788.1"/>
    </source>
</evidence>
<accession>A0ABZ2CS04</accession>
<sequence>MREESKKQSHLFLISRTVLNSPTTASPNQKISHTVFKNETISYNKKQAKESFLRKRSMYWKMGKNYERKTLNIKKHSAGKRQNVGEIIKALSTITQLTPIV</sequence>
<proteinExistence type="predicted"/>
<gene>
    <name evidence="1" type="ORF">V5G21_19080</name>
</gene>
<dbReference type="RefSeq" id="WP_041823804.1">
    <property type="nucleotide sequence ID" value="NZ_CP144921.1"/>
</dbReference>
<name>A0ABZ2CS04_9BACI</name>
<dbReference type="EMBL" id="CP144921">
    <property type="protein sequence ID" value="WWA29788.1"/>
    <property type="molecule type" value="Genomic_DNA"/>
</dbReference>
<evidence type="ECO:0000313" key="2">
    <source>
        <dbReference type="Proteomes" id="UP001341136"/>
    </source>
</evidence>
<reference evidence="1 2" key="1">
    <citation type="submission" date="2024-01" db="EMBL/GenBank/DDBJ databases">
        <title>Culturomics analysis of mouse respiratory tract.</title>
        <authorList>
            <person name="Phillips A.M."/>
            <person name="Collette N.M."/>
            <person name="Mageeney C.M."/>
            <person name="Sinha A."/>
            <person name="Hern K.E."/>
            <person name="Arkin A.P."/>
            <person name="Williams K.P."/>
            <person name="Branda S."/>
        </authorList>
    </citation>
    <scope>NUCLEOTIDE SEQUENCE [LARGE SCALE GENOMIC DNA]</scope>
    <source>
        <strain evidence="1 2">CP20</strain>
    </source>
</reference>
<organism evidence="1 2">
    <name type="scientific">Shouchella rhizosphaerae</name>
    <dbReference type="NCBI Taxonomy" id="866786"/>
    <lineage>
        <taxon>Bacteria</taxon>
        <taxon>Bacillati</taxon>
        <taxon>Bacillota</taxon>
        <taxon>Bacilli</taxon>
        <taxon>Bacillales</taxon>
        <taxon>Bacillaceae</taxon>
        <taxon>Shouchella</taxon>
    </lineage>
</organism>
<keyword evidence="2" id="KW-1185">Reference proteome</keyword>
<dbReference type="Proteomes" id="UP001341136">
    <property type="component" value="Chromosome"/>
</dbReference>
<protein>
    <submittedName>
        <fullName evidence="1">Uncharacterized protein</fullName>
    </submittedName>
</protein>